<name>A0ACD0NLH8_9BASI</name>
<reference evidence="1 2" key="1">
    <citation type="journal article" date="2018" name="Mol. Biol. Evol.">
        <title>Broad Genomic Sampling Reveals a Smut Pathogenic Ancestry of the Fungal Clade Ustilaginomycotina.</title>
        <authorList>
            <person name="Kijpornyongpan T."/>
            <person name="Mondo S.J."/>
            <person name="Barry K."/>
            <person name="Sandor L."/>
            <person name="Lee J."/>
            <person name="Lipzen A."/>
            <person name="Pangilinan J."/>
            <person name="LaButti K."/>
            <person name="Hainaut M."/>
            <person name="Henrissat B."/>
            <person name="Grigoriev I.V."/>
            <person name="Spatafora J.W."/>
            <person name="Aime M.C."/>
        </authorList>
    </citation>
    <scope>NUCLEOTIDE SEQUENCE [LARGE SCALE GENOMIC DNA]</scope>
    <source>
        <strain evidence="1 2">SA 807</strain>
    </source>
</reference>
<keyword evidence="2" id="KW-1185">Reference proteome</keyword>
<feature type="non-terminal residue" evidence="1">
    <location>
        <position position="60"/>
    </location>
</feature>
<accession>A0ACD0NLH8</accession>
<sequence length="60" mass="6509">MVDIPVDRDGRKGEDEGQYSVLDTGSLVCFEDGKVIGLVFETFGSIFAPMYSVRFASAAD</sequence>
<gene>
    <name evidence="1" type="ORF">IE53DRAFT_322566</name>
</gene>
<evidence type="ECO:0000313" key="1">
    <source>
        <dbReference type="EMBL" id="PWN46654.1"/>
    </source>
</evidence>
<organism evidence="1 2">
    <name type="scientific">Violaceomyces palustris</name>
    <dbReference type="NCBI Taxonomy" id="1673888"/>
    <lineage>
        <taxon>Eukaryota</taxon>
        <taxon>Fungi</taxon>
        <taxon>Dikarya</taxon>
        <taxon>Basidiomycota</taxon>
        <taxon>Ustilaginomycotina</taxon>
        <taxon>Ustilaginomycetes</taxon>
        <taxon>Violaceomycetales</taxon>
        <taxon>Violaceomycetaceae</taxon>
        <taxon>Violaceomyces</taxon>
    </lineage>
</organism>
<dbReference type="EMBL" id="KZ820801">
    <property type="protein sequence ID" value="PWN46654.1"/>
    <property type="molecule type" value="Genomic_DNA"/>
</dbReference>
<evidence type="ECO:0000313" key="2">
    <source>
        <dbReference type="Proteomes" id="UP000245626"/>
    </source>
</evidence>
<proteinExistence type="predicted"/>
<dbReference type="Proteomes" id="UP000245626">
    <property type="component" value="Unassembled WGS sequence"/>
</dbReference>
<protein>
    <submittedName>
        <fullName evidence="1">Uncharacterized protein</fullName>
    </submittedName>
</protein>